<gene>
    <name evidence="1" type="ORF">IC229_18475</name>
</gene>
<evidence type="ECO:0000313" key="2">
    <source>
        <dbReference type="Proteomes" id="UP000598820"/>
    </source>
</evidence>
<keyword evidence="2" id="KW-1185">Reference proteome</keyword>
<reference evidence="1" key="1">
    <citation type="submission" date="2020-09" db="EMBL/GenBank/DDBJ databases">
        <authorList>
            <person name="Kim M.K."/>
        </authorList>
    </citation>
    <scope>NUCLEOTIDE SEQUENCE</scope>
    <source>
        <strain evidence="1">BT702</strain>
    </source>
</reference>
<comment type="caution">
    <text evidence="1">The sequence shown here is derived from an EMBL/GenBank/DDBJ whole genome shotgun (WGS) entry which is preliminary data.</text>
</comment>
<dbReference type="RefSeq" id="WP_190888491.1">
    <property type="nucleotide sequence ID" value="NZ_JACWZY010000016.1"/>
</dbReference>
<organism evidence="1 2">
    <name type="scientific">Spirosoma profusum</name>
    <dbReference type="NCBI Taxonomy" id="2771354"/>
    <lineage>
        <taxon>Bacteria</taxon>
        <taxon>Pseudomonadati</taxon>
        <taxon>Bacteroidota</taxon>
        <taxon>Cytophagia</taxon>
        <taxon>Cytophagales</taxon>
        <taxon>Cytophagaceae</taxon>
        <taxon>Spirosoma</taxon>
    </lineage>
</organism>
<dbReference type="AlphaFoldDB" id="A0A926XXP7"/>
<dbReference type="EMBL" id="JACWZY010000016">
    <property type="protein sequence ID" value="MBD2702639.1"/>
    <property type="molecule type" value="Genomic_DNA"/>
</dbReference>
<protein>
    <submittedName>
        <fullName evidence="1">Uncharacterized protein</fullName>
    </submittedName>
</protein>
<accession>A0A926XXP7</accession>
<evidence type="ECO:0000313" key="1">
    <source>
        <dbReference type="EMBL" id="MBD2702639.1"/>
    </source>
</evidence>
<sequence length="129" mass="15064">MNTRTLPRLTQQFEHTTLNTAQITAYLIGIPRYLEAGVYQGVSEKACHYLAYADGVEFWLRRYLAGKPATLHNVFREIRAFLAHDETAARHMILFVLNAVADTMLQNEWYELMKPYNIARKRIQKTFNI</sequence>
<dbReference type="Proteomes" id="UP000598820">
    <property type="component" value="Unassembled WGS sequence"/>
</dbReference>
<proteinExistence type="predicted"/>
<name>A0A926XXP7_9BACT</name>